<dbReference type="RefSeq" id="WP_081059157.1">
    <property type="nucleotide sequence ID" value="NZ_JAWRKY010000004.1"/>
</dbReference>
<dbReference type="InterPro" id="IPR000792">
    <property type="entry name" value="Tscrpt_reg_LuxR_C"/>
</dbReference>
<dbReference type="PANTHER" id="PTHR44688:SF16">
    <property type="entry name" value="DNA-BINDING TRANSCRIPTIONAL ACTIVATOR DEVR_DOSR"/>
    <property type="match status" value="1"/>
</dbReference>
<reference evidence="5 6" key="1">
    <citation type="journal article" date="2023" name="Front. Microbiol.">
        <title>Genomic analyses of Burkholderia respiratory isolates indicates two evolutionarily distinct B. anthina clades.</title>
        <authorList>
            <person name="Pham A."/>
            <person name="Volmer J.G."/>
            <person name="Chambers D.C."/>
            <person name="Smith D.J."/>
            <person name="Reid D.W."/>
            <person name="Burr L."/>
            <person name="Wells T.J."/>
        </authorList>
    </citation>
    <scope>NUCLEOTIDE SEQUENCE [LARGE SCALE GENOMIC DNA]</scope>
    <source>
        <strain evidence="5 6">BCCIQ07A</strain>
    </source>
</reference>
<accession>A0ABU5WWD4</accession>
<evidence type="ECO:0000256" key="3">
    <source>
        <dbReference type="ARBA" id="ARBA00023163"/>
    </source>
</evidence>
<evidence type="ECO:0000259" key="4">
    <source>
        <dbReference type="PROSITE" id="PS50043"/>
    </source>
</evidence>
<dbReference type="PROSITE" id="PS00622">
    <property type="entry name" value="HTH_LUXR_1"/>
    <property type="match status" value="1"/>
</dbReference>
<keyword evidence="3" id="KW-0804">Transcription</keyword>
<dbReference type="InterPro" id="IPR016032">
    <property type="entry name" value="Sig_transdc_resp-reg_C-effctor"/>
</dbReference>
<dbReference type="Gene3D" id="1.10.10.10">
    <property type="entry name" value="Winged helix-like DNA-binding domain superfamily/Winged helix DNA-binding domain"/>
    <property type="match status" value="1"/>
</dbReference>
<gene>
    <name evidence="5" type="ORF">SB593_28175</name>
</gene>
<name>A0ABU5WWD4_9BURK</name>
<dbReference type="Proteomes" id="UP001304467">
    <property type="component" value="Unassembled WGS sequence"/>
</dbReference>
<keyword evidence="2" id="KW-0238">DNA-binding</keyword>
<dbReference type="InterPro" id="IPR036693">
    <property type="entry name" value="TF_LuxR_autoind-bd_dom_sf"/>
</dbReference>
<keyword evidence="1" id="KW-0805">Transcription regulation</keyword>
<dbReference type="SMART" id="SM00421">
    <property type="entry name" value="HTH_LUXR"/>
    <property type="match status" value="1"/>
</dbReference>
<dbReference type="PROSITE" id="PS50043">
    <property type="entry name" value="HTH_LUXR_2"/>
    <property type="match status" value="1"/>
</dbReference>
<evidence type="ECO:0000256" key="1">
    <source>
        <dbReference type="ARBA" id="ARBA00023015"/>
    </source>
</evidence>
<sequence length="220" mass="24197">MTTQWHEIYLGIENAKTMSDLADTASRAVSRIGFSNWLFEVKSTCSGNDSEFFSDRGQYESWIKYYKDADFLPGGSPVYAALRTKGLAEWSDGARFVLTQCSWIGADLPALFSVGREITPVRVEEKATNAPYIAWLAGAIHAKFIALSAPTPKTGDVCSLTDRERELLRWTALGKTAGEVASIVGLTTRTVYFHLKNAMLKMNATNTLQAVVKAMVLGLI</sequence>
<feature type="domain" description="HTH luxR-type" evidence="4">
    <location>
        <begin position="153"/>
        <end position="218"/>
    </location>
</feature>
<dbReference type="Pfam" id="PF00196">
    <property type="entry name" value="GerE"/>
    <property type="match status" value="1"/>
</dbReference>
<evidence type="ECO:0000313" key="6">
    <source>
        <dbReference type="Proteomes" id="UP001304467"/>
    </source>
</evidence>
<dbReference type="SUPFAM" id="SSF46894">
    <property type="entry name" value="C-terminal effector domain of the bipartite response regulators"/>
    <property type="match status" value="1"/>
</dbReference>
<protein>
    <submittedName>
        <fullName evidence="5">Helix-turn-helix transcriptional regulator</fullName>
    </submittedName>
</protein>
<proteinExistence type="predicted"/>
<evidence type="ECO:0000313" key="5">
    <source>
        <dbReference type="EMBL" id="MEB2582823.1"/>
    </source>
</evidence>
<keyword evidence="6" id="KW-1185">Reference proteome</keyword>
<dbReference type="PANTHER" id="PTHR44688">
    <property type="entry name" value="DNA-BINDING TRANSCRIPTIONAL ACTIVATOR DEVR_DOSR"/>
    <property type="match status" value="1"/>
</dbReference>
<dbReference type="PRINTS" id="PR00038">
    <property type="entry name" value="HTHLUXR"/>
</dbReference>
<dbReference type="SUPFAM" id="SSF75516">
    <property type="entry name" value="Pheromone-binding domain of LuxR-like quorum-sensing transcription factors"/>
    <property type="match status" value="1"/>
</dbReference>
<comment type="caution">
    <text evidence="5">The sequence shown here is derived from an EMBL/GenBank/DDBJ whole genome shotgun (WGS) entry which is preliminary data.</text>
</comment>
<dbReference type="InterPro" id="IPR036388">
    <property type="entry name" value="WH-like_DNA-bd_sf"/>
</dbReference>
<dbReference type="CDD" id="cd06170">
    <property type="entry name" value="LuxR_C_like"/>
    <property type="match status" value="1"/>
</dbReference>
<evidence type="ECO:0000256" key="2">
    <source>
        <dbReference type="ARBA" id="ARBA00023125"/>
    </source>
</evidence>
<dbReference type="EMBL" id="JAWRLE010000059">
    <property type="protein sequence ID" value="MEB2582823.1"/>
    <property type="molecule type" value="Genomic_DNA"/>
</dbReference>
<organism evidence="5 6">
    <name type="scientific">Burkholderia anthinoferrum</name>
    <dbReference type="NCBI Taxonomy" id="3090833"/>
    <lineage>
        <taxon>Bacteria</taxon>
        <taxon>Pseudomonadati</taxon>
        <taxon>Pseudomonadota</taxon>
        <taxon>Betaproteobacteria</taxon>
        <taxon>Burkholderiales</taxon>
        <taxon>Burkholderiaceae</taxon>
        <taxon>Burkholderia</taxon>
    </lineage>
</organism>